<comment type="caution">
    <text evidence="2">The sequence shown here is derived from an EMBL/GenBank/DDBJ whole genome shotgun (WGS) entry which is preliminary data.</text>
</comment>
<reference evidence="2 3" key="1">
    <citation type="submission" date="2020-02" db="EMBL/GenBank/DDBJ databases">
        <title>Draft genome sequence of Haematococcus lacustris strain NIES-144.</title>
        <authorList>
            <person name="Morimoto D."/>
            <person name="Nakagawa S."/>
            <person name="Yoshida T."/>
            <person name="Sawayama S."/>
        </authorList>
    </citation>
    <scope>NUCLEOTIDE SEQUENCE [LARGE SCALE GENOMIC DNA]</scope>
    <source>
        <strain evidence="2 3">NIES-144</strain>
    </source>
</reference>
<dbReference type="Proteomes" id="UP000485058">
    <property type="component" value="Unassembled WGS sequence"/>
</dbReference>
<name>A0A699ZEU1_HAELA</name>
<evidence type="ECO:0000313" key="3">
    <source>
        <dbReference type="Proteomes" id="UP000485058"/>
    </source>
</evidence>
<proteinExistence type="predicted"/>
<evidence type="ECO:0000256" key="1">
    <source>
        <dbReference type="SAM" id="MobiDB-lite"/>
    </source>
</evidence>
<gene>
    <name evidence="2" type="ORF">HaLaN_18485</name>
</gene>
<organism evidence="2 3">
    <name type="scientific">Haematococcus lacustris</name>
    <name type="common">Green alga</name>
    <name type="synonym">Haematococcus pluvialis</name>
    <dbReference type="NCBI Taxonomy" id="44745"/>
    <lineage>
        <taxon>Eukaryota</taxon>
        <taxon>Viridiplantae</taxon>
        <taxon>Chlorophyta</taxon>
        <taxon>core chlorophytes</taxon>
        <taxon>Chlorophyceae</taxon>
        <taxon>CS clade</taxon>
        <taxon>Chlamydomonadales</taxon>
        <taxon>Haematococcaceae</taxon>
        <taxon>Haematococcus</taxon>
    </lineage>
</organism>
<feature type="compositionally biased region" description="Polar residues" evidence="1">
    <location>
        <begin position="76"/>
        <end position="86"/>
    </location>
</feature>
<sequence length="102" mass="10583">MSKRSKAPVLTHSPSPPGPGPGHRNADREDGLGNISGSDTAAQQLLKRGIQSARSAGRYAPWNSSLAAREAKQQAALRTSIGSRQSAARAIDLPSLPKASDA</sequence>
<protein>
    <submittedName>
        <fullName evidence="2">Uncharacterized protein</fullName>
    </submittedName>
</protein>
<dbReference type="EMBL" id="BLLF01001784">
    <property type="protein sequence ID" value="GFH21227.1"/>
    <property type="molecule type" value="Genomic_DNA"/>
</dbReference>
<keyword evidence="3" id="KW-1185">Reference proteome</keyword>
<feature type="region of interest" description="Disordered" evidence="1">
    <location>
        <begin position="1"/>
        <end position="102"/>
    </location>
</feature>
<dbReference type="AlphaFoldDB" id="A0A699ZEU1"/>
<evidence type="ECO:0000313" key="2">
    <source>
        <dbReference type="EMBL" id="GFH21227.1"/>
    </source>
</evidence>
<accession>A0A699ZEU1</accession>